<feature type="compositionally biased region" description="Basic and acidic residues" evidence="13">
    <location>
        <begin position="11"/>
        <end position="28"/>
    </location>
</feature>
<name>A0A811KCM5_9BILA</name>
<dbReference type="Pfam" id="PF14593">
    <property type="entry name" value="PH_3"/>
    <property type="match status" value="1"/>
</dbReference>
<evidence type="ECO:0000256" key="4">
    <source>
        <dbReference type="ARBA" id="ARBA00022527"/>
    </source>
</evidence>
<dbReference type="InterPro" id="IPR039046">
    <property type="entry name" value="PDPK1"/>
</dbReference>
<feature type="region of interest" description="Disordered" evidence="13">
    <location>
        <begin position="476"/>
        <end position="522"/>
    </location>
</feature>
<feature type="region of interest" description="Disordered" evidence="13">
    <location>
        <begin position="1"/>
        <end position="105"/>
    </location>
</feature>
<dbReference type="InterPro" id="IPR011993">
    <property type="entry name" value="PH-like_dom_sf"/>
</dbReference>
<dbReference type="PANTHER" id="PTHR24356:SF163">
    <property type="entry name" value="3-PHOSPHOINOSITIDE-DEPENDENT PROTEIN KINASE 1-RELATED"/>
    <property type="match status" value="1"/>
</dbReference>
<dbReference type="EMBL" id="CAJFCW020000003">
    <property type="protein sequence ID" value="CAG9101062.1"/>
    <property type="molecule type" value="Genomic_DNA"/>
</dbReference>
<dbReference type="InterPro" id="IPR011009">
    <property type="entry name" value="Kinase-like_dom_sf"/>
</dbReference>
<comment type="caution">
    <text evidence="15">The sequence shown here is derived from an EMBL/GenBank/DDBJ whole genome shotgun (WGS) entry which is preliminary data.</text>
</comment>
<evidence type="ECO:0000256" key="8">
    <source>
        <dbReference type="ARBA" id="ARBA00022777"/>
    </source>
</evidence>
<dbReference type="Gene3D" id="1.10.510.10">
    <property type="entry name" value="Transferase(Phosphotransferase) domain 1"/>
    <property type="match status" value="1"/>
</dbReference>
<evidence type="ECO:0000256" key="11">
    <source>
        <dbReference type="ARBA" id="ARBA00048679"/>
    </source>
</evidence>
<dbReference type="CDD" id="cd01262">
    <property type="entry name" value="PH_PDK1"/>
    <property type="match status" value="1"/>
</dbReference>
<dbReference type="SUPFAM" id="SSF56112">
    <property type="entry name" value="Protein kinase-like (PK-like)"/>
    <property type="match status" value="1"/>
</dbReference>
<keyword evidence="8" id="KW-0418">Kinase</keyword>
<dbReference type="PROSITE" id="PS50011">
    <property type="entry name" value="PROTEIN_KINASE_DOM"/>
    <property type="match status" value="1"/>
</dbReference>
<keyword evidence="9 12" id="KW-0067">ATP-binding</keyword>
<evidence type="ECO:0000256" key="2">
    <source>
        <dbReference type="ARBA" id="ARBA00012513"/>
    </source>
</evidence>
<feature type="region of interest" description="Disordered" evidence="13">
    <location>
        <begin position="1097"/>
        <end position="1136"/>
    </location>
</feature>
<dbReference type="GO" id="GO:0004674">
    <property type="term" value="F:protein serine/threonine kinase activity"/>
    <property type="evidence" value="ECO:0007669"/>
    <property type="project" value="UniProtKB-KW"/>
</dbReference>
<dbReference type="SUPFAM" id="SSF50729">
    <property type="entry name" value="PH domain-like"/>
    <property type="match status" value="1"/>
</dbReference>
<evidence type="ECO:0000256" key="1">
    <source>
        <dbReference type="ARBA" id="ARBA00010006"/>
    </source>
</evidence>
<dbReference type="OrthoDB" id="347657at2759"/>
<dbReference type="Proteomes" id="UP000783686">
    <property type="component" value="Unassembled WGS sequence"/>
</dbReference>
<feature type="compositionally biased region" description="Basic residues" evidence="13">
    <location>
        <begin position="1113"/>
        <end position="1122"/>
    </location>
</feature>
<evidence type="ECO:0000256" key="5">
    <source>
        <dbReference type="ARBA" id="ARBA00022553"/>
    </source>
</evidence>
<comment type="catalytic activity">
    <reaction evidence="10">
        <text>L-threonyl-[protein] + ATP = O-phospho-L-threonyl-[protein] + ADP + H(+)</text>
        <dbReference type="Rhea" id="RHEA:46608"/>
        <dbReference type="Rhea" id="RHEA-COMP:11060"/>
        <dbReference type="Rhea" id="RHEA-COMP:11605"/>
        <dbReference type="ChEBI" id="CHEBI:15378"/>
        <dbReference type="ChEBI" id="CHEBI:30013"/>
        <dbReference type="ChEBI" id="CHEBI:30616"/>
        <dbReference type="ChEBI" id="CHEBI:61977"/>
        <dbReference type="ChEBI" id="CHEBI:456216"/>
        <dbReference type="EC" id="2.7.11.1"/>
    </reaction>
</comment>
<dbReference type="PANTHER" id="PTHR24356">
    <property type="entry name" value="SERINE/THREONINE-PROTEIN KINASE"/>
    <property type="match status" value="1"/>
</dbReference>
<evidence type="ECO:0000313" key="16">
    <source>
        <dbReference type="Proteomes" id="UP000614601"/>
    </source>
</evidence>
<dbReference type="GO" id="GO:0035556">
    <property type="term" value="P:intracellular signal transduction"/>
    <property type="evidence" value="ECO:0007669"/>
    <property type="project" value="TreeGrafter"/>
</dbReference>
<dbReference type="CDD" id="cd05581">
    <property type="entry name" value="STKc_PDK1"/>
    <property type="match status" value="1"/>
</dbReference>
<dbReference type="EC" id="2.7.11.1" evidence="2"/>
<dbReference type="GO" id="GO:0007010">
    <property type="term" value="P:cytoskeleton organization"/>
    <property type="evidence" value="ECO:0007669"/>
    <property type="project" value="UniProtKB-ARBA"/>
</dbReference>
<dbReference type="InterPro" id="IPR000719">
    <property type="entry name" value="Prot_kinase_dom"/>
</dbReference>
<gene>
    <name evidence="15" type="ORF">BOKJ2_LOCUS5141</name>
</gene>
<reference evidence="15" key="1">
    <citation type="submission" date="2020-09" db="EMBL/GenBank/DDBJ databases">
        <authorList>
            <person name="Kikuchi T."/>
        </authorList>
    </citation>
    <scope>NUCLEOTIDE SEQUENCE</scope>
    <source>
        <strain evidence="15">SH1</strain>
    </source>
</reference>
<feature type="compositionally biased region" description="Polar residues" evidence="13">
    <location>
        <begin position="1"/>
        <end position="10"/>
    </location>
</feature>
<evidence type="ECO:0000313" key="15">
    <source>
        <dbReference type="EMBL" id="CAD5213535.1"/>
    </source>
</evidence>
<comment type="similarity">
    <text evidence="1">Belongs to the protein kinase superfamily. AGC Ser/Thr protein kinase family. PDPK1 subfamily.</text>
</comment>
<evidence type="ECO:0000256" key="7">
    <source>
        <dbReference type="ARBA" id="ARBA00022741"/>
    </source>
</evidence>
<dbReference type="InterPro" id="IPR050236">
    <property type="entry name" value="Ser_Thr_kinase_AGC"/>
</dbReference>
<dbReference type="Proteomes" id="UP000614601">
    <property type="component" value="Unassembled WGS sequence"/>
</dbReference>
<keyword evidence="5" id="KW-0597">Phosphoprotein</keyword>
<dbReference type="PROSITE" id="PS00107">
    <property type="entry name" value="PROTEIN_KINASE_ATP"/>
    <property type="match status" value="1"/>
</dbReference>
<dbReference type="InterPro" id="IPR033931">
    <property type="entry name" value="PDK1-typ_PH"/>
</dbReference>
<dbReference type="FunFam" id="1.10.510.10:FF:000024">
    <property type="entry name" value="Probable serine/threonine-protein kinase cot-1"/>
    <property type="match status" value="1"/>
</dbReference>
<feature type="domain" description="Protein kinase" evidence="14">
    <location>
        <begin position="620"/>
        <end position="900"/>
    </location>
</feature>
<evidence type="ECO:0000259" key="14">
    <source>
        <dbReference type="PROSITE" id="PS50011"/>
    </source>
</evidence>
<dbReference type="InterPro" id="IPR008271">
    <property type="entry name" value="Ser/Thr_kinase_AS"/>
</dbReference>
<sequence length="1136" mass="126588">MNNTEQSNQEPEVRRKLTDILDETDKLPRKMSLASTSNQRQDEDDVLVDLSPSNSADPSPLHSADPSPPHSAKHTMKASTSEESSLSAESTNSSHSRKKSTLSPTEAFQPVVGKFVAKNEKGQEVVIPMTVPNYQFIAAQQIQFGDNDDEAIAASMQVNLGSFENLATRKVDQKLNLGQSTSGEDRMVHDGIQEHGESLNGVEGLQNSSTMLSGLQNPSESTKFKVPNIEQVVAQILAHQQLYVQQGQQQYGVHQPFAQQAYCQPAAPNTIPKPIPMGMPLTPMDSPFSTMGLEPSTVPSEHLPVDNHSLNVFPTTSADPMVMEQIRQALRRVSVEDFKNSGQVGDGTGGTLFGPQGGARFGAQSGTEFPTQGGTTFPAQPATPFPSQARTNIPTQTGTAFPTSGGTQISLEGPPKLETVGATLEVPSMIQKSDTTLSNGSKSEALDTVNLDDFRISPSSLKAWDNYTSLLLKEDKDSEGQNGSAGAQESKTIPSGAQDSKTVSSGTQESKTVSLVPAGPQESKLVLNEPKTVPSAPFGLQKPSQVPTVPFTALSEDYYEDYAPDAFNNYDDALESQKEHQILGNQYGPWDKNETVRRTFARVRRFNNTVPKSPVGTADFYFVRTLGDGSFGSVYHVQDVKTSKEYAIKIMSKKEVKREKKLPYVVREKDIMTTLQHGFGGHPFLAKLHSSFKENNDRICFVMEYAPHGELLEWLRRLGSFDLKVSKFFASEIVEALQFIHKCGIIHRDLKPENILIKNDWHIMLTDFGSAKVQGFEGDDPSQVRKIMVHKNGEMMKKERGSFVGTAFYISPEVAQSHSCGPEADYWALGCILYQMISGQPPFRGVNEYQVTKKIINLDYKMPNGFDEVAGDLVKKLLVLEPSERLGHDGPEAIKEHKFFEDVDFKNIQTTTPPELKPYLPASGNQPAFYSNYKVPENMEPGLTRKTMARLMGLDDMISSPIQKQNPAQLQAQQKEAEARQREAKLQKQRKENDYHKFVEENLILRSGLIDKKKGMFARRRMFLLTEGPRLFYVDPELKELRGEIPITPSLRTEAKNFHTFFIHTPTRTYFLYDPDSHADEWCEAIEKARNKYCNPDAPELDFYPRGKMFTSKNKKEKKRKEKNTSPTSKWGRKSK</sequence>
<dbReference type="SMART" id="SM00220">
    <property type="entry name" value="S_TKc"/>
    <property type="match status" value="1"/>
</dbReference>
<evidence type="ECO:0000256" key="13">
    <source>
        <dbReference type="SAM" id="MobiDB-lite"/>
    </source>
</evidence>
<dbReference type="InterPro" id="IPR017441">
    <property type="entry name" value="Protein_kinase_ATP_BS"/>
</dbReference>
<evidence type="ECO:0000256" key="10">
    <source>
        <dbReference type="ARBA" id="ARBA00047899"/>
    </source>
</evidence>
<feature type="binding site" evidence="12">
    <location>
        <position position="649"/>
    </location>
    <ligand>
        <name>ATP</name>
        <dbReference type="ChEBI" id="CHEBI:30616"/>
    </ligand>
</feature>
<protein>
    <recommendedName>
        <fullName evidence="3">3-phosphoinositide-dependent protein kinase 1</fullName>
        <ecNumber evidence="2">2.7.11.1</ecNumber>
    </recommendedName>
</protein>
<feature type="compositionally biased region" description="Polar residues" evidence="13">
    <location>
        <begin position="480"/>
        <end position="513"/>
    </location>
</feature>
<proteinExistence type="inferred from homology"/>
<organism evidence="15 16">
    <name type="scientific">Bursaphelenchus okinawaensis</name>
    <dbReference type="NCBI Taxonomy" id="465554"/>
    <lineage>
        <taxon>Eukaryota</taxon>
        <taxon>Metazoa</taxon>
        <taxon>Ecdysozoa</taxon>
        <taxon>Nematoda</taxon>
        <taxon>Chromadorea</taxon>
        <taxon>Rhabditida</taxon>
        <taxon>Tylenchina</taxon>
        <taxon>Tylenchomorpha</taxon>
        <taxon>Aphelenchoidea</taxon>
        <taxon>Aphelenchoididae</taxon>
        <taxon>Bursaphelenchus</taxon>
    </lineage>
</organism>
<dbReference type="EMBL" id="CAJFDH010000003">
    <property type="protein sequence ID" value="CAD5213535.1"/>
    <property type="molecule type" value="Genomic_DNA"/>
</dbReference>
<feature type="compositionally biased region" description="Low complexity" evidence="13">
    <location>
        <begin position="78"/>
        <end position="94"/>
    </location>
</feature>
<comment type="catalytic activity">
    <reaction evidence="11">
        <text>L-seryl-[protein] + ATP = O-phospho-L-seryl-[protein] + ADP + H(+)</text>
        <dbReference type="Rhea" id="RHEA:17989"/>
        <dbReference type="Rhea" id="RHEA-COMP:9863"/>
        <dbReference type="Rhea" id="RHEA-COMP:11604"/>
        <dbReference type="ChEBI" id="CHEBI:15378"/>
        <dbReference type="ChEBI" id="CHEBI:29999"/>
        <dbReference type="ChEBI" id="CHEBI:30616"/>
        <dbReference type="ChEBI" id="CHEBI:83421"/>
        <dbReference type="ChEBI" id="CHEBI:456216"/>
        <dbReference type="EC" id="2.7.11.1"/>
    </reaction>
</comment>
<evidence type="ECO:0000256" key="12">
    <source>
        <dbReference type="PROSITE-ProRule" id="PRU10141"/>
    </source>
</evidence>
<dbReference type="Pfam" id="PF00069">
    <property type="entry name" value="Pkinase"/>
    <property type="match status" value="1"/>
</dbReference>
<dbReference type="InterPro" id="IPR001849">
    <property type="entry name" value="PH_domain"/>
</dbReference>
<dbReference type="Gene3D" id="2.30.29.30">
    <property type="entry name" value="Pleckstrin-homology domain (PH domain)/Phosphotyrosine-binding domain (PTB)"/>
    <property type="match status" value="1"/>
</dbReference>
<keyword evidence="6" id="KW-0808">Transferase</keyword>
<dbReference type="GO" id="GO:0005524">
    <property type="term" value="F:ATP binding"/>
    <property type="evidence" value="ECO:0007669"/>
    <property type="project" value="UniProtKB-UniRule"/>
</dbReference>
<keyword evidence="16" id="KW-1185">Reference proteome</keyword>
<dbReference type="AlphaFoldDB" id="A0A811KCM5"/>
<evidence type="ECO:0000256" key="3">
    <source>
        <dbReference type="ARBA" id="ARBA00018538"/>
    </source>
</evidence>
<dbReference type="PROSITE" id="PS00108">
    <property type="entry name" value="PROTEIN_KINASE_ST"/>
    <property type="match status" value="1"/>
</dbReference>
<keyword evidence="4" id="KW-0723">Serine/threonine-protein kinase</keyword>
<accession>A0A811KCM5</accession>
<evidence type="ECO:0000256" key="9">
    <source>
        <dbReference type="ARBA" id="ARBA00022840"/>
    </source>
</evidence>
<dbReference type="SMART" id="SM00233">
    <property type="entry name" value="PH"/>
    <property type="match status" value="1"/>
</dbReference>
<evidence type="ECO:0000256" key="6">
    <source>
        <dbReference type="ARBA" id="ARBA00022679"/>
    </source>
</evidence>
<keyword evidence="7 12" id="KW-0547">Nucleotide-binding</keyword>
<dbReference type="Gene3D" id="3.30.200.20">
    <property type="entry name" value="Phosphorylase Kinase, domain 1"/>
    <property type="match status" value="1"/>
</dbReference>